<gene>
    <name evidence="1" type="ORF">CCYN74_20032</name>
</gene>
<dbReference type="AlphaFoldDB" id="A0A0B7HSM5"/>
<evidence type="ECO:0000313" key="2">
    <source>
        <dbReference type="Proteomes" id="UP000038083"/>
    </source>
</evidence>
<protein>
    <submittedName>
        <fullName evidence="1">Uncharacterized protein</fullName>
    </submittedName>
</protein>
<name>A0A0B7HSM5_9FLAO</name>
<evidence type="ECO:0000313" key="1">
    <source>
        <dbReference type="EMBL" id="CEN36726.1"/>
    </source>
</evidence>
<dbReference type="EMBL" id="CDOG01000012">
    <property type="protein sequence ID" value="CEN36726.1"/>
    <property type="molecule type" value="Genomic_DNA"/>
</dbReference>
<proteinExistence type="predicted"/>
<accession>A0A0B7HSM5</accession>
<dbReference type="Proteomes" id="UP000038083">
    <property type="component" value="Unassembled WGS sequence"/>
</dbReference>
<sequence>MRTGNTYKYYPIQPEENDFIYLIFSVLLLKQHIKIELF</sequence>
<organism evidence="1 2">
    <name type="scientific">Capnocytophaga cynodegmi</name>
    <dbReference type="NCBI Taxonomy" id="28189"/>
    <lineage>
        <taxon>Bacteria</taxon>
        <taxon>Pseudomonadati</taxon>
        <taxon>Bacteroidota</taxon>
        <taxon>Flavobacteriia</taxon>
        <taxon>Flavobacteriales</taxon>
        <taxon>Flavobacteriaceae</taxon>
        <taxon>Capnocytophaga</taxon>
    </lineage>
</organism>
<reference evidence="1 2" key="1">
    <citation type="submission" date="2015-01" db="EMBL/GenBank/DDBJ databases">
        <authorList>
            <person name="MANFREDI Pablo"/>
        </authorList>
    </citation>
    <scope>NUCLEOTIDE SEQUENCE [LARGE SCALE GENOMIC DNA]</scope>
    <source>
        <strain evidence="1 2">Ccy74</strain>
    </source>
</reference>